<protein>
    <submittedName>
        <fullName evidence="2">PH domain-containing protein</fullName>
    </submittedName>
</protein>
<accession>A0AC35TZ35</accession>
<evidence type="ECO:0000313" key="2">
    <source>
        <dbReference type="WBParaSite" id="RSKR_0000596900.1"/>
    </source>
</evidence>
<organism evidence="1 2">
    <name type="scientific">Rhabditophanes sp. KR3021</name>
    <dbReference type="NCBI Taxonomy" id="114890"/>
    <lineage>
        <taxon>Eukaryota</taxon>
        <taxon>Metazoa</taxon>
        <taxon>Ecdysozoa</taxon>
        <taxon>Nematoda</taxon>
        <taxon>Chromadorea</taxon>
        <taxon>Rhabditida</taxon>
        <taxon>Tylenchina</taxon>
        <taxon>Panagrolaimomorpha</taxon>
        <taxon>Strongyloidoidea</taxon>
        <taxon>Alloionematidae</taxon>
        <taxon>Rhabditophanes</taxon>
    </lineage>
</organism>
<reference evidence="2" key="1">
    <citation type="submission" date="2016-11" db="UniProtKB">
        <authorList>
            <consortium name="WormBaseParasite"/>
        </authorList>
    </citation>
    <scope>IDENTIFICATION</scope>
    <source>
        <strain evidence="2">KR3021</strain>
    </source>
</reference>
<name>A0AC35TZ35_9BILA</name>
<evidence type="ECO:0000313" key="1">
    <source>
        <dbReference type="Proteomes" id="UP000095286"/>
    </source>
</evidence>
<proteinExistence type="predicted"/>
<dbReference type="Proteomes" id="UP000095286">
    <property type="component" value="Unplaced"/>
</dbReference>
<sequence length="755" mass="87037">MGACNLLDQKDILRQGWLHKWTNYMKGYQKRWFVVDSQSFFSYYRTQSDVTNSCRGSINLKEARIVSVPHTNNLTISASTQVFHIKTANEIDRLNWLNTLELARHKGICMEEDEEEEMAVEIECDFKPAVDKFIKSVNKNVEEYKNNQIKLERNIDALIRTFDCVVSLSDNEKQKIKHKKEKLNNSITNMLEMSKKLTTDIDNDAKKLVKVISHGQEQRIQLQGQLEALARQHSKLERVALLEKEPISKKSSVDSAYSASQKEPTSEYAMPAGTEASTLSYSDSDSDSDDLFVDASEYLDKGGSKTSRRQILEETGLFDAKIVTIPSDNESYATPRSDKMGTSEAKTTRTRRTKVPNKLNKPLNLWSFMKNCIGKELSKIPMPVNFNEPISYLQRITEDLEYANLFDEASHLDNYEQLAYIAAYAASCYSATNQRTTKPFNPLLGETFECDRMDELGWRSITEQVTHHPPAAAHHADGRTWEMHQDFQLSSKFRGKYMSVVPVGATHIKFKESGNLYTFRKITTTVHNIIIGKLWIDNHGDMIIKNHTTGDICYLKFHATGYFAREPPKKVTGFVKDKNGFVHWHISGFWDKYIDIARVTKQPKEKDTNGTNVPSTMVTDTPKRIWTVNDPLPGCENMYNFTKLTVTLNEEEEGVAPTDSRLRPDQRLMENGYWDEANLVKNELEEKQRTARKNRELEEENLSKQGLEPEEYKPLWFKKVQDEKTASDVHIFLHEYWDCKNKQAWDRCPKLFNLP</sequence>
<dbReference type="WBParaSite" id="RSKR_0000596900.1">
    <property type="protein sequence ID" value="RSKR_0000596900.1"/>
    <property type="gene ID" value="RSKR_0000596900"/>
</dbReference>